<accession>E0STC4</accession>
<dbReference type="STRING" id="583356.Igag_0774"/>
<evidence type="ECO:0000259" key="1">
    <source>
        <dbReference type="Pfam" id="PF13274"/>
    </source>
</evidence>
<proteinExistence type="predicted"/>
<dbReference type="EMBL" id="CP002098">
    <property type="protein sequence ID" value="ADM27601.1"/>
    <property type="molecule type" value="Genomic_DNA"/>
</dbReference>
<dbReference type="AlphaFoldDB" id="E0STC4"/>
<feature type="domain" description="Antitoxin SocA-like Panacea" evidence="1">
    <location>
        <begin position="27"/>
        <end position="162"/>
    </location>
</feature>
<dbReference type="BioCyc" id="IAGG583356:GHAH-767-MONOMER"/>
<evidence type="ECO:0000313" key="2">
    <source>
        <dbReference type="EMBL" id="ADM27601.1"/>
    </source>
</evidence>
<dbReference type="Proteomes" id="UP000001304">
    <property type="component" value="Chromosome"/>
</dbReference>
<organism evidence="2 3">
    <name type="scientific">Ignisphaera aggregans (strain DSM 17230 / JCM 13409 / AQ1.S1)</name>
    <dbReference type="NCBI Taxonomy" id="583356"/>
    <lineage>
        <taxon>Archaea</taxon>
        <taxon>Thermoproteota</taxon>
        <taxon>Thermoprotei</taxon>
        <taxon>Desulfurococcales</taxon>
        <taxon>Desulfurococcaceae</taxon>
        <taxon>Ignisphaera</taxon>
    </lineage>
</organism>
<dbReference type="KEGG" id="iag:Igag_0774"/>
<keyword evidence="3" id="KW-1185">Reference proteome</keyword>
<dbReference type="Pfam" id="PF13274">
    <property type="entry name" value="SocA_Panacea"/>
    <property type="match status" value="1"/>
</dbReference>
<protein>
    <recommendedName>
        <fullName evidence="1">Antitoxin SocA-like Panacea domain-containing protein</fullName>
    </recommendedName>
</protein>
<evidence type="ECO:0000313" key="3">
    <source>
        <dbReference type="Proteomes" id="UP000001304"/>
    </source>
</evidence>
<gene>
    <name evidence="2" type="ordered locus">Igag_0774</name>
</gene>
<name>E0STC4_IGNAA</name>
<sequence>MERLGLLRYLITRHYELYGKLYGRKKLQKLLFLVEHLDLSSRRVVKSTGLTGYKFYIWLYGPFSEEVYKDLETLVNREDIIEEVIGADTRIRVDEAGVVLPLYDDDEAPKVIYIYQPRTSILQRFLGGRDKVEINERVKEKIEWVLKEFGKLRPSELEDITMRLLGLTQDKKLKYLGVSVDEYLEKENLV</sequence>
<dbReference type="HOGENOM" id="CLU_1521936_0_0_2"/>
<dbReference type="InterPro" id="IPR025272">
    <property type="entry name" value="SocA_Panacea"/>
</dbReference>
<reference evidence="2 3" key="1">
    <citation type="journal article" date="2010" name="Stand. Genomic Sci.">
        <title>Complete genome sequence of Ignisphaera aggregans type strain (AQ1.S1).</title>
        <authorList>
            <person name="Goker M."/>
            <person name="Held B."/>
            <person name="Lapidus A."/>
            <person name="Nolan M."/>
            <person name="Spring S."/>
            <person name="Yasawong M."/>
            <person name="Lucas S."/>
            <person name="Glavina Del Rio T."/>
            <person name="Tice H."/>
            <person name="Cheng J.F."/>
            <person name="Goodwin L."/>
            <person name="Tapia R."/>
            <person name="Pitluck S."/>
            <person name="Liolios K."/>
            <person name="Ivanova N."/>
            <person name="Mavromatis K."/>
            <person name="Mikhailova N."/>
            <person name="Pati A."/>
            <person name="Chen A."/>
            <person name="Palaniappan K."/>
            <person name="Brambilla E."/>
            <person name="Land M."/>
            <person name="Hauser L."/>
            <person name="Chang Y.J."/>
            <person name="Jeffries C.D."/>
            <person name="Brettin T."/>
            <person name="Detter J.C."/>
            <person name="Han C."/>
            <person name="Rohde M."/>
            <person name="Sikorski J."/>
            <person name="Woyke T."/>
            <person name="Bristow J."/>
            <person name="Eisen J.A."/>
            <person name="Markowitz V."/>
            <person name="Hugenholtz P."/>
            <person name="Kyrpides N.C."/>
            <person name="Klenk H.P."/>
        </authorList>
    </citation>
    <scope>NUCLEOTIDE SEQUENCE [LARGE SCALE GENOMIC DNA]</scope>
    <source>
        <strain evidence="3">DSM 17230 / JCM 13409 / AQ1.S1</strain>
    </source>
</reference>